<comment type="caution">
    <text evidence="2">The sequence shown here is derived from an EMBL/GenBank/DDBJ whole genome shotgun (WGS) entry which is preliminary data.</text>
</comment>
<accession>A0ABQ9HTT9</accession>
<dbReference type="InterPro" id="IPR043537">
    <property type="entry name" value="Tiam1/Tiam2/Sif"/>
</dbReference>
<feature type="compositionally biased region" description="Polar residues" evidence="1">
    <location>
        <begin position="509"/>
        <end position="519"/>
    </location>
</feature>
<feature type="region of interest" description="Disordered" evidence="1">
    <location>
        <begin position="489"/>
        <end position="551"/>
    </location>
</feature>
<gene>
    <name evidence="2" type="ORF">PR048_013731</name>
</gene>
<sequence length="779" mass="83171">MTSSPPLAPPRPCHRIFASGNHAGRCLWLTGFLGDLPFPTPLHSGAAPISLQSPSSALKTAMTRSKVLSPSCPDPRSPGSLILVPCLTHGHWSWSHVSLGVIDLGEGQKSCVKRQVSSGNGHWSPRWPPGRRNDREGGAPISDASDSGAPVPRALPPQPAMSYYLSQNQLRLLRTTKFDGANTADFRNAFLKTIRQIIRESVRNMSIPATKLVGSGTVILTSPASTSSTGVAPASSSSPAATSATAATSTEPAAGRSVLIVQGSHTLGKTKKPLKGPQRHSAGNIDYDNAASSSRESDDPNDAPPTAFRSRSKTVSDGIGTPLARRTGFMPGSHSSDKSGTSPMKDPFKGQRGENCRSISSVFIFDLATQNSATSARLLSDSRAYSQHAPNVPQPIEIGKRPYSVFKCNFSWNLFAKFHYRYPHLKVPNHLELFSWFCAARRRSDKGDAMQPRGSSTPSPLSAGIYTDVQCSCRTAYAYETARHEMNAVEKGRSECDPGTKSEGEEESQPCTTVTSKSKASLGRTPNHLSLSTTSTLSAGSTGSQARLIQSSHQPENYQPLVSKDLGELPCPSQASSGELEREKQTIPEKIHVRKSREGPRLGKNPVRLGSRRTLLQLPISLLASHHGEPGSISGRSTPGFSRLGIVPDDGAGESGISLPPPRPYIPAFAPYLPQSPTSALETSLLRAAQISSLFTEVEDVVVPLLLPCQFFDWLHVGLPATKAIQQSVRYTLISKSDSSLDPPRGGFSPLALPHVTGVRSRSAAAALCAVSDPERGEG</sequence>
<feature type="compositionally biased region" description="Basic and acidic residues" evidence="1">
    <location>
        <begin position="489"/>
        <end position="503"/>
    </location>
</feature>
<dbReference type="PANTHER" id="PTHR46001">
    <property type="entry name" value="TIAM (MAMMALIAN TUMOR INVASION AND METASTASIS FACTOR) HOMOLOG"/>
    <property type="match status" value="1"/>
</dbReference>
<dbReference type="Proteomes" id="UP001159363">
    <property type="component" value="Chromosome X"/>
</dbReference>
<feature type="compositionally biased region" description="Basic residues" evidence="1">
    <location>
        <begin position="268"/>
        <end position="278"/>
    </location>
</feature>
<feature type="region of interest" description="Disordered" evidence="1">
    <location>
        <begin position="115"/>
        <end position="158"/>
    </location>
</feature>
<feature type="compositionally biased region" description="Low complexity" evidence="1">
    <location>
        <begin position="529"/>
        <end position="544"/>
    </location>
</feature>
<dbReference type="EMBL" id="JARBHB010000004">
    <property type="protein sequence ID" value="KAJ8887515.1"/>
    <property type="molecule type" value="Genomic_DNA"/>
</dbReference>
<feature type="compositionally biased region" description="Low complexity" evidence="1">
    <location>
        <begin position="223"/>
        <end position="254"/>
    </location>
</feature>
<keyword evidence="3" id="KW-1185">Reference proteome</keyword>
<evidence type="ECO:0000313" key="2">
    <source>
        <dbReference type="EMBL" id="KAJ8887515.1"/>
    </source>
</evidence>
<name>A0ABQ9HTT9_9NEOP</name>
<feature type="region of interest" description="Disordered" evidence="1">
    <location>
        <begin position="223"/>
        <end position="353"/>
    </location>
</feature>
<evidence type="ECO:0000313" key="3">
    <source>
        <dbReference type="Proteomes" id="UP001159363"/>
    </source>
</evidence>
<evidence type="ECO:0000256" key="1">
    <source>
        <dbReference type="SAM" id="MobiDB-lite"/>
    </source>
</evidence>
<feature type="compositionally biased region" description="Basic and acidic residues" evidence="1">
    <location>
        <begin position="579"/>
        <end position="601"/>
    </location>
</feature>
<protein>
    <submittedName>
        <fullName evidence="2">Uncharacterized protein</fullName>
    </submittedName>
</protein>
<reference evidence="2 3" key="1">
    <citation type="submission" date="2023-02" db="EMBL/GenBank/DDBJ databases">
        <title>LHISI_Scaffold_Assembly.</title>
        <authorList>
            <person name="Stuart O.P."/>
            <person name="Cleave R."/>
            <person name="Magrath M.J.L."/>
            <person name="Mikheyev A.S."/>
        </authorList>
    </citation>
    <scope>NUCLEOTIDE SEQUENCE [LARGE SCALE GENOMIC DNA]</scope>
    <source>
        <strain evidence="2">Daus_M_001</strain>
        <tissue evidence="2">Leg muscle</tissue>
    </source>
</reference>
<organism evidence="2 3">
    <name type="scientific">Dryococelus australis</name>
    <dbReference type="NCBI Taxonomy" id="614101"/>
    <lineage>
        <taxon>Eukaryota</taxon>
        <taxon>Metazoa</taxon>
        <taxon>Ecdysozoa</taxon>
        <taxon>Arthropoda</taxon>
        <taxon>Hexapoda</taxon>
        <taxon>Insecta</taxon>
        <taxon>Pterygota</taxon>
        <taxon>Neoptera</taxon>
        <taxon>Polyneoptera</taxon>
        <taxon>Phasmatodea</taxon>
        <taxon>Verophasmatodea</taxon>
        <taxon>Anareolatae</taxon>
        <taxon>Phasmatidae</taxon>
        <taxon>Eurycanthinae</taxon>
        <taxon>Dryococelus</taxon>
    </lineage>
</organism>
<dbReference type="PANTHER" id="PTHR46001:SF3">
    <property type="entry name" value="PROTEIN STILL LIFE, ISOFORM SIF TYPE 1"/>
    <property type="match status" value="1"/>
</dbReference>
<proteinExistence type="predicted"/>
<feature type="region of interest" description="Disordered" evidence="1">
    <location>
        <begin position="563"/>
        <end position="607"/>
    </location>
</feature>